<comment type="cofactor">
    <cofactor evidence="1 12 13">
        <name>pyridoxal 5'-phosphate</name>
        <dbReference type="ChEBI" id="CHEBI:597326"/>
    </cofactor>
</comment>
<dbReference type="Gene3D" id="3.20.20.10">
    <property type="entry name" value="Alanine racemase"/>
    <property type="match status" value="1"/>
</dbReference>
<keyword evidence="5 12" id="KW-0663">Pyridoxal phosphate</keyword>
<feature type="transmembrane region" description="Helical" evidence="15">
    <location>
        <begin position="81"/>
        <end position="99"/>
    </location>
</feature>
<evidence type="ECO:0000256" key="14">
    <source>
        <dbReference type="PIRSR" id="PIRSR600821-52"/>
    </source>
</evidence>
<dbReference type="PIRSF" id="PIRSF036464">
    <property type="entry name" value="Ser_ala_racem"/>
    <property type="match status" value="1"/>
</dbReference>
<dbReference type="InterPro" id="IPR011079">
    <property type="entry name" value="Ala_racemase_C"/>
</dbReference>
<evidence type="ECO:0000256" key="8">
    <source>
        <dbReference type="ARBA" id="ARBA00023235"/>
    </source>
</evidence>
<accession>Q8VPT3</accession>
<evidence type="ECO:0000256" key="7">
    <source>
        <dbReference type="ARBA" id="ARBA00023136"/>
    </source>
</evidence>
<evidence type="ECO:0000256" key="15">
    <source>
        <dbReference type="SAM" id="Phobius"/>
    </source>
</evidence>
<dbReference type="HAMAP" id="MF_01201">
    <property type="entry name" value="Ala_racemase"/>
    <property type="match status" value="1"/>
</dbReference>
<evidence type="ECO:0000259" key="16">
    <source>
        <dbReference type="SMART" id="SM01005"/>
    </source>
</evidence>
<proteinExistence type="inferred from homology"/>
<reference evidence="17" key="1">
    <citation type="journal article" date="2002" name="Antimicrob. Agents Chemother.">
        <title>Biochemical and genetic characterization of the vanC-2 vancomycin resistance gene cluster of Enterococcus casseliflavus ATCC 25788.</title>
        <authorList>
            <person name="Dutta I."/>
            <person name="Reynolds P.E."/>
        </authorList>
    </citation>
    <scope>NUCLEOTIDE SEQUENCE</scope>
</reference>
<feature type="transmembrane region" description="Helical" evidence="15">
    <location>
        <begin position="119"/>
        <end position="141"/>
    </location>
</feature>
<feature type="transmembrane region" description="Helical" evidence="15">
    <location>
        <begin position="312"/>
        <end position="331"/>
    </location>
</feature>
<dbReference type="PROSITE" id="PS00395">
    <property type="entry name" value="ALANINE_RACEMASE"/>
    <property type="match status" value="1"/>
</dbReference>
<evidence type="ECO:0000256" key="5">
    <source>
        <dbReference type="ARBA" id="ARBA00022898"/>
    </source>
</evidence>
<dbReference type="PANTHER" id="PTHR30511:SF0">
    <property type="entry name" value="ALANINE RACEMASE, CATABOLIC-RELATED"/>
    <property type="match status" value="1"/>
</dbReference>
<evidence type="ECO:0000256" key="6">
    <source>
        <dbReference type="ARBA" id="ARBA00022989"/>
    </source>
</evidence>
<evidence type="ECO:0000256" key="9">
    <source>
        <dbReference type="ARBA" id="ARBA00023251"/>
    </source>
</evidence>
<evidence type="ECO:0000256" key="3">
    <source>
        <dbReference type="ARBA" id="ARBA00022475"/>
    </source>
</evidence>
<dbReference type="NCBIfam" id="NF033132">
    <property type="entry name" value="vanT-CELN"/>
    <property type="match status" value="1"/>
</dbReference>
<feature type="active site" description="Proton acceptor; specific for D-alanine" evidence="12">
    <location>
        <position position="379"/>
    </location>
</feature>
<comment type="similarity">
    <text evidence="12">Belongs to the alanine racemase family.</text>
</comment>
<dbReference type="NCBIfam" id="TIGR00492">
    <property type="entry name" value="alr"/>
    <property type="match status" value="1"/>
</dbReference>
<dbReference type="GO" id="GO:0030632">
    <property type="term" value="P:D-alanine biosynthetic process"/>
    <property type="evidence" value="ECO:0007669"/>
    <property type="project" value="UniProtKB-UniRule"/>
</dbReference>
<dbReference type="SUPFAM" id="SSF51419">
    <property type="entry name" value="PLP-binding barrel"/>
    <property type="match status" value="1"/>
</dbReference>
<dbReference type="GO" id="GO:0005829">
    <property type="term" value="C:cytosol"/>
    <property type="evidence" value="ECO:0007669"/>
    <property type="project" value="TreeGrafter"/>
</dbReference>
<dbReference type="Pfam" id="PF01168">
    <property type="entry name" value="Ala_racemase_N"/>
    <property type="match status" value="1"/>
</dbReference>
<keyword evidence="8 12" id="KW-0413">Isomerase</keyword>
<comment type="pathway">
    <text evidence="12">Amino-acid biosynthesis; D-alanine biosynthesis; D-alanine from L-alanine: step 1/1.</text>
</comment>
<keyword evidence="3" id="KW-1003">Cell membrane</keyword>
<dbReference type="GO" id="GO:0046677">
    <property type="term" value="P:response to antibiotic"/>
    <property type="evidence" value="ECO:0007669"/>
    <property type="project" value="UniProtKB-KW"/>
</dbReference>
<evidence type="ECO:0000313" key="17">
    <source>
        <dbReference type="EMBL" id="AAK53980.1"/>
    </source>
</evidence>
<evidence type="ECO:0000256" key="1">
    <source>
        <dbReference type="ARBA" id="ARBA00001933"/>
    </source>
</evidence>
<feature type="transmembrane region" description="Helical" evidence="15">
    <location>
        <begin position="12"/>
        <end position="30"/>
    </location>
</feature>
<dbReference type="InterPro" id="IPR020622">
    <property type="entry name" value="Ala_racemase_pyridoxalP-BS"/>
</dbReference>
<dbReference type="PANTHER" id="PTHR30511">
    <property type="entry name" value="ALANINE RACEMASE"/>
    <property type="match status" value="1"/>
</dbReference>
<dbReference type="UniPathway" id="UPA00042">
    <property type="reaction ID" value="UER00497"/>
</dbReference>
<evidence type="ECO:0000256" key="11">
    <source>
        <dbReference type="ARBA" id="ARBA00061081"/>
    </source>
</evidence>
<feature type="binding site" evidence="12 14">
    <location>
        <position position="473"/>
    </location>
    <ligand>
        <name>substrate</name>
    </ligand>
</feature>
<feature type="domain" description="Alanine racemase C-terminal" evidence="16">
    <location>
        <begin position="584"/>
        <end position="706"/>
    </location>
</feature>
<keyword evidence="4 15" id="KW-0812">Transmembrane</keyword>
<feature type="transmembrane region" description="Helical" evidence="15">
    <location>
        <begin position="226"/>
        <end position="245"/>
    </location>
</feature>
<dbReference type="RefSeq" id="WP_063856758.1">
    <property type="nucleotide sequence ID" value="NG_048462.1"/>
</dbReference>
<dbReference type="Gene3D" id="2.40.37.10">
    <property type="entry name" value="Lyase, Ornithine Decarboxylase, Chain A, domain 1"/>
    <property type="match status" value="1"/>
</dbReference>
<dbReference type="InterPro" id="IPR002656">
    <property type="entry name" value="Acyl_transf_3_dom"/>
</dbReference>
<dbReference type="FunFam" id="3.20.20.10:FF:000002">
    <property type="entry name" value="Alanine racemase"/>
    <property type="match status" value="1"/>
</dbReference>
<evidence type="ECO:0000256" key="2">
    <source>
        <dbReference type="ARBA" id="ARBA00004651"/>
    </source>
</evidence>
<feature type="binding site" evidence="12 14">
    <location>
        <position position="654"/>
    </location>
    <ligand>
        <name>substrate</name>
    </ligand>
</feature>
<gene>
    <name evidence="17" type="primary">vanTc-2</name>
</gene>
<comment type="catalytic activity">
    <reaction evidence="12">
        <text>L-alanine = D-alanine</text>
        <dbReference type="Rhea" id="RHEA:20249"/>
        <dbReference type="ChEBI" id="CHEBI:57416"/>
        <dbReference type="ChEBI" id="CHEBI:57972"/>
        <dbReference type="EC" id="5.1.1.1"/>
    </reaction>
</comment>
<protein>
    <recommendedName>
        <fullName evidence="12">Alanine racemase</fullName>
        <ecNumber evidence="12">5.1.1.1</ecNumber>
    </recommendedName>
</protein>
<feature type="transmembrane region" description="Helical" evidence="15">
    <location>
        <begin position="188"/>
        <end position="205"/>
    </location>
</feature>
<dbReference type="InterPro" id="IPR001608">
    <property type="entry name" value="Ala_racemase_N"/>
</dbReference>
<feature type="transmembrane region" description="Helical" evidence="15">
    <location>
        <begin position="148"/>
        <end position="168"/>
    </location>
</feature>
<comment type="similarity">
    <text evidence="11">In the C-terminal section; belongs to the alanine racemase family.</text>
</comment>
<sequence length="706" mass="78276">MKKNQGIEQFRVILAMMVVAIHCLPLHRLWPDGDILITLTLFRIAVPFFFMISGYYVFSDLATQNSYPARQRVWQFIKKQLQVYLIATLLFLPLAWYSGMLGLNMPLGTFIQTLLVTGILYHLWYFPAIITGSLLVMGLLTRLSFKQVFFIAVGLYVVGLGGDSWSGLAAQTPITPLYSLIFQLLDGTRNGIFFAPLFLILGVLASQGYQPGRFAKKPASPHRYSYLLISLICLLLESYLLHHFTTPKHDSMYVFLPFVLLFLFPIIQQWQAPIIWKQAGRLSLWLYLLHPYTIAVTHFLSQKLPLLQNNLINFLVVLGLTIGVVHGLFALQKLFPFSKKTPLHLQRAAKEFSAPALLHNLQEIKRLIPATTKVMAVVKADAYGCDAKTVAGTLERAGVDFFAVATLEEAIELRRAGIKSRLLILGYTSAQHAKEMKHYSLIQTIVSEAHGHALAQTSIPIECHLAVDTGMHRLGVAPDLEAVTGLYALPSLKITRIFSHLGSSDQLDTASILRTQAQITCFDDLLAGLSARNIVYGLTHLQSSYGILNYPEKHYDYVRPGILLTGSLSVPNEPTKQKINVQPILTLKALLVDKKTVAAGEAIGYGLGTIFDRPATIGIVSIGYCDGVPRALSNQGFQLSYQGALLPQIGLVCMDMLLIDLTDYPELAVESSLEVISDWTTTADQAQTITNELISRLGSRITSSSK</sequence>
<comment type="subcellular location">
    <subcellularLocation>
        <location evidence="2">Cell membrane</location>
        <topology evidence="2">Multi-pass membrane protein</topology>
    </subcellularLocation>
</comment>
<dbReference type="InterPro" id="IPR011248">
    <property type="entry name" value="Serine/alanine_racemase"/>
</dbReference>
<comment type="function">
    <text evidence="12">Catalyzes the interconversion of L-alanine and D-alanine. May also act on other amino acids.</text>
</comment>
<dbReference type="SMART" id="SM01005">
    <property type="entry name" value="Ala_racemase_C"/>
    <property type="match status" value="1"/>
</dbReference>
<dbReference type="Pfam" id="PF00842">
    <property type="entry name" value="Ala_racemase_C"/>
    <property type="match status" value="1"/>
</dbReference>
<dbReference type="Pfam" id="PF01757">
    <property type="entry name" value="Acyl_transf_3"/>
    <property type="match status" value="1"/>
</dbReference>
<evidence type="ECO:0000256" key="10">
    <source>
        <dbReference type="ARBA" id="ARBA00060905"/>
    </source>
</evidence>
<dbReference type="EMBL" id="AY033089">
    <property type="protein sequence ID" value="AAK53980.1"/>
    <property type="molecule type" value="Genomic_DNA"/>
</dbReference>
<feature type="modified residue" description="N6-(pyridoxal phosphate)lysine" evidence="12 13">
    <location>
        <position position="379"/>
    </location>
</feature>
<evidence type="ECO:0000256" key="12">
    <source>
        <dbReference type="HAMAP-Rule" id="MF_01201"/>
    </source>
</evidence>
<keyword evidence="6 15" id="KW-1133">Transmembrane helix</keyword>
<dbReference type="SUPFAM" id="SSF50621">
    <property type="entry name" value="Alanine racemase C-terminal domain-like"/>
    <property type="match status" value="1"/>
</dbReference>
<feature type="transmembrane region" description="Helical" evidence="15">
    <location>
        <begin position="36"/>
        <end position="58"/>
    </location>
</feature>
<evidence type="ECO:0000256" key="13">
    <source>
        <dbReference type="PIRSR" id="PIRSR600821-50"/>
    </source>
</evidence>
<dbReference type="AlphaFoldDB" id="Q8VPT3"/>
<dbReference type="InterPro" id="IPR009006">
    <property type="entry name" value="Ala_racemase/Decarboxylase_C"/>
</dbReference>
<dbReference type="PRINTS" id="PR00992">
    <property type="entry name" value="ALARACEMASE"/>
</dbReference>
<dbReference type="GO" id="GO:0008784">
    <property type="term" value="F:alanine racemase activity"/>
    <property type="evidence" value="ECO:0007669"/>
    <property type="project" value="UniProtKB-UniRule"/>
</dbReference>
<dbReference type="GO" id="GO:0005886">
    <property type="term" value="C:plasma membrane"/>
    <property type="evidence" value="ECO:0007669"/>
    <property type="project" value="UniProtKB-SubCell"/>
</dbReference>
<name>Q8VPT3_ENTCA</name>
<keyword evidence="7 15" id="KW-0472">Membrane</keyword>
<dbReference type="GO" id="GO:0016747">
    <property type="term" value="F:acyltransferase activity, transferring groups other than amino-acyl groups"/>
    <property type="evidence" value="ECO:0007669"/>
    <property type="project" value="InterPro"/>
</dbReference>
<dbReference type="InterPro" id="IPR000821">
    <property type="entry name" value="Ala_racemase"/>
</dbReference>
<dbReference type="EC" id="5.1.1.1" evidence="12"/>
<evidence type="ECO:0000256" key="4">
    <source>
        <dbReference type="ARBA" id="ARBA00022692"/>
    </source>
</evidence>
<feature type="transmembrane region" description="Helical" evidence="15">
    <location>
        <begin position="251"/>
        <end position="270"/>
    </location>
</feature>
<keyword evidence="9" id="KW-0046">Antibiotic resistance</keyword>
<dbReference type="InterPro" id="IPR029066">
    <property type="entry name" value="PLP-binding_barrel"/>
</dbReference>
<comment type="similarity">
    <text evidence="10">In the N-terminal section; belongs to the acyltransferase 3 family.</text>
</comment>
<feature type="active site" description="Proton acceptor; specific for L-alanine" evidence="12">
    <location>
        <position position="605"/>
    </location>
</feature>
<organism evidence="17">
    <name type="scientific">Enterococcus casseliflavus</name>
    <name type="common">Enterococcus flavescens</name>
    <dbReference type="NCBI Taxonomy" id="37734"/>
    <lineage>
        <taxon>Bacteria</taxon>
        <taxon>Bacillati</taxon>
        <taxon>Bacillota</taxon>
        <taxon>Bacilli</taxon>
        <taxon>Lactobacillales</taxon>
        <taxon>Enterococcaceae</taxon>
        <taxon>Enterococcus</taxon>
    </lineage>
</organism>
<dbReference type="GO" id="GO:0030170">
    <property type="term" value="F:pyridoxal phosphate binding"/>
    <property type="evidence" value="ECO:0007669"/>
    <property type="project" value="UniProtKB-UniRule"/>
</dbReference>